<dbReference type="SUPFAM" id="SSF55008">
    <property type="entry name" value="HMA, heavy metal-associated domain"/>
    <property type="match status" value="1"/>
</dbReference>
<protein>
    <submittedName>
        <fullName evidence="3">Heavy-metal-associated domain protein</fullName>
    </submittedName>
</protein>
<evidence type="ECO:0000313" key="3">
    <source>
        <dbReference type="EMBL" id="OOK75568.1"/>
    </source>
</evidence>
<dbReference type="Gene3D" id="3.30.70.100">
    <property type="match status" value="1"/>
</dbReference>
<proteinExistence type="predicted"/>
<organism evidence="3 4">
    <name type="scientific">Mycobacterium kansasii</name>
    <dbReference type="NCBI Taxonomy" id="1768"/>
    <lineage>
        <taxon>Bacteria</taxon>
        <taxon>Bacillati</taxon>
        <taxon>Actinomycetota</taxon>
        <taxon>Actinomycetes</taxon>
        <taxon>Mycobacteriales</taxon>
        <taxon>Mycobacteriaceae</taxon>
        <taxon>Mycobacterium</taxon>
    </lineage>
</organism>
<dbReference type="PROSITE" id="PS01047">
    <property type="entry name" value="HMA_1"/>
    <property type="match status" value="1"/>
</dbReference>
<dbReference type="InterPro" id="IPR006121">
    <property type="entry name" value="HMA_dom"/>
</dbReference>
<feature type="domain" description="HMA" evidence="2">
    <location>
        <begin position="3"/>
        <end position="71"/>
    </location>
</feature>
<accession>A0A1V3X8X0</accession>
<evidence type="ECO:0000259" key="2">
    <source>
        <dbReference type="PROSITE" id="PS50846"/>
    </source>
</evidence>
<sequence length="78" mass="8069">MMAEQTFSVDGLRCAGCVDTVTNALTALQRVNSVAVDLDADGPSTVRISADVELTREQVQAALAGSGDFSVVGRLNPS</sequence>
<reference evidence="3 4" key="1">
    <citation type="submission" date="2017-02" db="EMBL/GenBank/DDBJ databases">
        <title>Complete genome sequences of Mycobacterium kansasii strains isolated from rhesus macaques.</title>
        <authorList>
            <person name="Panda A."/>
            <person name="Nagaraj S."/>
            <person name="Zhao X."/>
            <person name="Tettelin H."/>
            <person name="Detolla L.J."/>
        </authorList>
    </citation>
    <scope>NUCLEOTIDE SEQUENCE [LARGE SCALE GENOMIC DNA]</scope>
    <source>
        <strain evidence="3 4">11-3813</strain>
    </source>
</reference>
<dbReference type="Proteomes" id="UP000189229">
    <property type="component" value="Unassembled WGS sequence"/>
</dbReference>
<dbReference type="Pfam" id="PF00403">
    <property type="entry name" value="HMA"/>
    <property type="match status" value="1"/>
</dbReference>
<dbReference type="GO" id="GO:0046872">
    <property type="term" value="F:metal ion binding"/>
    <property type="evidence" value="ECO:0007669"/>
    <property type="project" value="UniProtKB-KW"/>
</dbReference>
<dbReference type="PROSITE" id="PS50846">
    <property type="entry name" value="HMA_2"/>
    <property type="match status" value="1"/>
</dbReference>
<dbReference type="InterPro" id="IPR036163">
    <property type="entry name" value="HMA_dom_sf"/>
</dbReference>
<name>A0A1V3X8X0_MYCKA</name>
<keyword evidence="1" id="KW-0479">Metal-binding</keyword>
<dbReference type="EMBL" id="MVBM01000003">
    <property type="protein sequence ID" value="OOK75568.1"/>
    <property type="molecule type" value="Genomic_DNA"/>
</dbReference>
<dbReference type="InterPro" id="IPR017969">
    <property type="entry name" value="Heavy-metal-associated_CS"/>
</dbReference>
<dbReference type="CDD" id="cd00371">
    <property type="entry name" value="HMA"/>
    <property type="match status" value="1"/>
</dbReference>
<evidence type="ECO:0000256" key="1">
    <source>
        <dbReference type="ARBA" id="ARBA00022723"/>
    </source>
</evidence>
<gene>
    <name evidence="3" type="ORF">BZL30_4259</name>
</gene>
<comment type="caution">
    <text evidence="3">The sequence shown here is derived from an EMBL/GenBank/DDBJ whole genome shotgun (WGS) entry which is preliminary data.</text>
</comment>
<evidence type="ECO:0000313" key="4">
    <source>
        <dbReference type="Proteomes" id="UP000189229"/>
    </source>
</evidence>
<dbReference type="AlphaFoldDB" id="A0A1V3X8X0"/>